<dbReference type="AlphaFoldDB" id="A0A7W5E0M4"/>
<comment type="caution">
    <text evidence="2">The sequence shown here is derived from an EMBL/GenBank/DDBJ whole genome shotgun (WGS) entry which is preliminary data.</text>
</comment>
<keyword evidence="1" id="KW-0472">Membrane</keyword>
<organism evidence="2 3">
    <name type="scientific">Aporhodopirellula rubra</name>
    <dbReference type="NCBI Taxonomy" id="980271"/>
    <lineage>
        <taxon>Bacteria</taxon>
        <taxon>Pseudomonadati</taxon>
        <taxon>Planctomycetota</taxon>
        <taxon>Planctomycetia</taxon>
        <taxon>Pirellulales</taxon>
        <taxon>Pirellulaceae</taxon>
        <taxon>Aporhodopirellula</taxon>
    </lineage>
</organism>
<accession>A0A7W5E0M4</accession>
<proteinExistence type="predicted"/>
<feature type="transmembrane region" description="Helical" evidence="1">
    <location>
        <begin position="12"/>
        <end position="33"/>
    </location>
</feature>
<protein>
    <submittedName>
        <fullName evidence="2">Uncharacterized protein</fullName>
    </submittedName>
</protein>
<reference evidence="2 3" key="1">
    <citation type="submission" date="2020-08" db="EMBL/GenBank/DDBJ databases">
        <title>Genomic Encyclopedia of Type Strains, Phase III (KMG-III): the genomes of soil and plant-associated and newly described type strains.</title>
        <authorList>
            <person name="Whitman W."/>
        </authorList>
    </citation>
    <scope>NUCLEOTIDE SEQUENCE [LARGE SCALE GENOMIC DNA]</scope>
    <source>
        <strain evidence="2 3">CECT 8075</strain>
    </source>
</reference>
<evidence type="ECO:0000256" key="1">
    <source>
        <dbReference type="SAM" id="Phobius"/>
    </source>
</evidence>
<evidence type="ECO:0000313" key="3">
    <source>
        <dbReference type="Proteomes" id="UP000536179"/>
    </source>
</evidence>
<dbReference type="Proteomes" id="UP000536179">
    <property type="component" value="Unassembled WGS sequence"/>
</dbReference>
<dbReference type="EMBL" id="JACHXU010000013">
    <property type="protein sequence ID" value="MBB3208001.1"/>
    <property type="molecule type" value="Genomic_DNA"/>
</dbReference>
<sequence>MNYPLLPADTAAYAWQLACCGFTLIFAMISFVIGPR</sequence>
<name>A0A7W5E0M4_9BACT</name>
<keyword evidence="1" id="KW-1133">Transmembrane helix</keyword>
<keyword evidence="1" id="KW-0812">Transmembrane</keyword>
<keyword evidence="3" id="KW-1185">Reference proteome</keyword>
<gene>
    <name evidence="2" type="ORF">FHS27_003828</name>
</gene>
<evidence type="ECO:0000313" key="2">
    <source>
        <dbReference type="EMBL" id="MBB3208001.1"/>
    </source>
</evidence>